<keyword evidence="1" id="KW-0862">Zinc</keyword>
<gene>
    <name evidence="3" type="ORF">MGAL_10B038167</name>
</gene>
<evidence type="ECO:0000313" key="4">
    <source>
        <dbReference type="Proteomes" id="UP000596742"/>
    </source>
</evidence>
<keyword evidence="4" id="KW-1185">Reference proteome</keyword>
<feature type="domain" description="B box-type" evidence="2">
    <location>
        <begin position="9"/>
        <end position="59"/>
    </location>
</feature>
<keyword evidence="1" id="KW-0479">Metal-binding</keyword>
<keyword evidence="1" id="KW-0863">Zinc-finger</keyword>
<organism evidence="3 4">
    <name type="scientific">Mytilus galloprovincialis</name>
    <name type="common">Mediterranean mussel</name>
    <dbReference type="NCBI Taxonomy" id="29158"/>
    <lineage>
        <taxon>Eukaryota</taxon>
        <taxon>Metazoa</taxon>
        <taxon>Spiralia</taxon>
        <taxon>Lophotrochozoa</taxon>
        <taxon>Mollusca</taxon>
        <taxon>Bivalvia</taxon>
        <taxon>Autobranchia</taxon>
        <taxon>Pteriomorphia</taxon>
        <taxon>Mytilida</taxon>
        <taxon>Mytiloidea</taxon>
        <taxon>Mytilidae</taxon>
        <taxon>Mytilinae</taxon>
        <taxon>Mytilus</taxon>
    </lineage>
</organism>
<accession>A0A8B6EDJ7</accession>
<dbReference type="OrthoDB" id="6137287at2759"/>
<dbReference type="Pfam" id="PF22586">
    <property type="entry name" value="ANCHR-like_BBOX"/>
    <property type="match status" value="1"/>
</dbReference>
<dbReference type="Proteomes" id="UP000596742">
    <property type="component" value="Unassembled WGS sequence"/>
</dbReference>
<comment type="caution">
    <text evidence="3">The sequence shown here is derived from an EMBL/GenBank/DDBJ whole genome shotgun (WGS) entry which is preliminary data.</text>
</comment>
<dbReference type="SMART" id="SM00336">
    <property type="entry name" value="BBOX"/>
    <property type="match status" value="1"/>
</dbReference>
<reference evidence="3" key="1">
    <citation type="submission" date="2018-11" db="EMBL/GenBank/DDBJ databases">
        <authorList>
            <person name="Alioto T."/>
            <person name="Alioto T."/>
        </authorList>
    </citation>
    <scope>NUCLEOTIDE SEQUENCE</scope>
</reference>
<name>A0A8B6EDJ7_MYTGA</name>
<protein>
    <recommendedName>
        <fullName evidence="2">B box-type domain-containing protein</fullName>
    </recommendedName>
</protein>
<evidence type="ECO:0000256" key="1">
    <source>
        <dbReference type="PROSITE-ProRule" id="PRU00024"/>
    </source>
</evidence>
<dbReference type="Gene3D" id="4.10.830.40">
    <property type="match status" value="1"/>
</dbReference>
<proteinExistence type="predicted"/>
<dbReference type="EMBL" id="UYJE01005033">
    <property type="protein sequence ID" value="VDI33394.1"/>
    <property type="molecule type" value="Genomic_DNA"/>
</dbReference>
<sequence length="113" mass="12692">MIDRKAMKKAGKLCDACTSKSVSQKAIAWCSVCEEAYCDTCEANHRTYKMAQNHKIVPIKDISEDTPISNICAFVACDKHPDKTMKYTARIIPNHVVPFVLLYTIENVNTLLP</sequence>
<evidence type="ECO:0000313" key="3">
    <source>
        <dbReference type="EMBL" id="VDI33394.1"/>
    </source>
</evidence>
<dbReference type="AlphaFoldDB" id="A0A8B6EDJ7"/>
<dbReference type="InterPro" id="IPR000315">
    <property type="entry name" value="Znf_B-box"/>
</dbReference>
<dbReference type="GO" id="GO:0008270">
    <property type="term" value="F:zinc ion binding"/>
    <property type="evidence" value="ECO:0007669"/>
    <property type="project" value="UniProtKB-KW"/>
</dbReference>
<dbReference type="PROSITE" id="PS50119">
    <property type="entry name" value="ZF_BBOX"/>
    <property type="match status" value="1"/>
</dbReference>
<evidence type="ECO:0000259" key="2">
    <source>
        <dbReference type="PROSITE" id="PS50119"/>
    </source>
</evidence>
<dbReference type="CDD" id="cd19757">
    <property type="entry name" value="Bbox1"/>
    <property type="match status" value="1"/>
</dbReference>